<organism evidence="2 3">
    <name type="scientific">Agaribacter marinus</name>
    <dbReference type="NCBI Taxonomy" id="1431249"/>
    <lineage>
        <taxon>Bacteria</taxon>
        <taxon>Pseudomonadati</taxon>
        <taxon>Pseudomonadota</taxon>
        <taxon>Gammaproteobacteria</taxon>
        <taxon>Alteromonadales</taxon>
        <taxon>Alteromonadaceae</taxon>
        <taxon>Agaribacter</taxon>
    </lineage>
</organism>
<dbReference type="Proteomes" id="UP001156601">
    <property type="component" value="Unassembled WGS sequence"/>
</dbReference>
<dbReference type="AlphaFoldDB" id="A0AA37SXA3"/>
<dbReference type="SUPFAM" id="SSF69118">
    <property type="entry name" value="AhpD-like"/>
    <property type="match status" value="1"/>
</dbReference>
<dbReference type="EMBL" id="BSOT01000006">
    <property type="protein sequence ID" value="GLR71556.1"/>
    <property type="molecule type" value="Genomic_DNA"/>
</dbReference>
<dbReference type="RefSeq" id="WP_284217908.1">
    <property type="nucleotide sequence ID" value="NZ_BSOT01000006.1"/>
</dbReference>
<evidence type="ECO:0000313" key="3">
    <source>
        <dbReference type="Proteomes" id="UP001156601"/>
    </source>
</evidence>
<evidence type="ECO:0000259" key="1">
    <source>
        <dbReference type="Pfam" id="PF02627"/>
    </source>
</evidence>
<gene>
    <name evidence="2" type="ORF">GCM10007852_24640</name>
</gene>
<protein>
    <submittedName>
        <fullName evidence="2">Alkyl hydroperoxide reductase AhpD</fullName>
    </submittedName>
</protein>
<dbReference type="PANTHER" id="PTHR35446">
    <property type="entry name" value="SI:CH211-175M2.5"/>
    <property type="match status" value="1"/>
</dbReference>
<name>A0AA37SXA3_9ALTE</name>
<dbReference type="InterPro" id="IPR003779">
    <property type="entry name" value="CMD-like"/>
</dbReference>
<reference evidence="2" key="1">
    <citation type="journal article" date="2014" name="Int. J. Syst. Evol. Microbiol.">
        <title>Complete genome sequence of Corynebacterium casei LMG S-19264T (=DSM 44701T), isolated from a smear-ripened cheese.</title>
        <authorList>
            <consortium name="US DOE Joint Genome Institute (JGI-PGF)"/>
            <person name="Walter F."/>
            <person name="Albersmeier A."/>
            <person name="Kalinowski J."/>
            <person name="Ruckert C."/>
        </authorList>
    </citation>
    <scope>NUCLEOTIDE SEQUENCE</scope>
    <source>
        <strain evidence="2">NBRC 110023</strain>
    </source>
</reference>
<dbReference type="Gene3D" id="1.20.1290.10">
    <property type="entry name" value="AhpD-like"/>
    <property type="match status" value="1"/>
</dbReference>
<accession>A0AA37SXA3</accession>
<proteinExistence type="predicted"/>
<keyword evidence="3" id="KW-1185">Reference proteome</keyword>
<dbReference type="Pfam" id="PF02627">
    <property type="entry name" value="CMD"/>
    <property type="match status" value="1"/>
</dbReference>
<reference evidence="2" key="2">
    <citation type="submission" date="2023-01" db="EMBL/GenBank/DDBJ databases">
        <title>Draft genome sequence of Agaribacter marinus strain NBRC 110023.</title>
        <authorList>
            <person name="Sun Q."/>
            <person name="Mori K."/>
        </authorList>
    </citation>
    <scope>NUCLEOTIDE SEQUENCE</scope>
    <source>
        <strain evidence="2">NBRC 110023</strain>
    </source>
</reference>
<dbReference type="PANTHER" id="PTHR35446:SF2">
    <property type="entry name" value="CARBOXYMUCONOLACTONE DECARBOXYLASE-LIKE DOMAIN-CONTAINING PROTEIN"/>
    <property type="match status" value="1"/>
</dbReference>
<dbReference type="NCBIfam" id="TIGR00778">
    <property type="entry name" value="ahpD_dom"/>
    <property type="match status" value="1"/>
</dbReference>
<comment type="caution">
    <text evidence="2">The sequence shown here is derived from an EMBL/GenBank/DDBJ whole genome shotgun (WGS) entry which is preliminary data.</text>
</comment>
<dbReference type="InterPro" id="IPR029032">
    <property type="entry name" value="AhpD-like"/>
</dbReference>
<dbReference type="InterPro" id="IPR004675">
    <property type="entry name" value="AhpD_core"/>
</dbReference>
<dbReference type="GO" id="GO:0051920">
    <property type="term" value="F:peroxiredoxin activity"/>
    <property type="evidence" value="ECO:0007669"/>
    <property type="project" value="InterPro"/>
</dbReference>
<sequence>MSTTSKITFQNEVPEIFSSLLSIHESVNKYGITPDLANLIMLRVSQINQCGYCVELHTQEARAAKESNDRLDQLVVFQQSNKFTPKEKLSLAWAEILTDLLPATDYSVIRVELLTFYSKQELSALTALICTINTWNRIRKSEY</sequence>
<feature type="domain" description="Carboxymuconolactone decarboxylase-like" evidence="1">
    <location>
        <begin position="14"/>
        <end position="95"/>
    </location>
</feature>
<evidence type="ECO:0000313" key="2">
    <source>
        <dbReference type="EMBL" id="GLR71556.1"/>
    </source>
</evidence>